<keyword evidence="4" id="KW-0539">Nucleus</keyword>
<feature type="compositionally biased region" description="Basic and acidic residues" evidence="7">
    <location>
        <begin position="1625"/>
        <end position="1635"/>
    </location>
</feature>
<dbReference type="InterPro" id="IPR032302">
    <property type="entry name" value="THOC2_N"/>
</dbReference>
<feature type="compositionally biased region" description="Polar residues" evidence="7">
    <location>
        <begin position="1604"/>
        <end position="1623"/>
    </location>
</feature>
<feature type="domain" description="THO complex subunit 2 N-terminal" evidence="10">
    <location>
        <begin position="425"/>
        <end position="563"/>
    </location>
</feature>
<comment type="caution">
    <text evidence="11">The sequence shown here is derived from an EMBL/GenBank/DDBJ whole genome shotgun (WGS) entry which is preliminary data.</text>
</comment>
<evidence type="ECO:0000256" key="7">
    <source>
        <dbReference type="SAM" id="MobiDB-lite"/>
    </source>
</evidence>
<feature type="compositionally biased region" description="Low complexity" evidence="7">
    <location>
        <begin position="323"/>
        <end position="333"/>
    </location>
</feature>
<comment type="subcellular location">
    <subcellularLocation>
        <location evidence="1">Nucleus</location>
    </subcellularLocation>
</comment>
<dbReference type="PANTHER" id="PTHR21597:SF0">
    <property type="entry name" value="THO COMPLEX SUBUNIT 2"/>
    <property type="match status" value="1"/>
</dbReference>
<feature type="compositionally biased region" description="Low complexity" evidence="7">
    <location>
        <begin position="1331"/>
        <end position="1349"/>
    </location>
</feature>
<feature type="compositionally biased region" description="Low complexity" evidence="7">
    <location>
        <begin position="1281"/>
        <end position="1321"/>
    </location>
</feature>
<dbReference type="EMBL" id="CAJOAX010000106">
    <property type="protein sequence ID" value="CAF3510742.1"/>
    <property type="molecule type" value="Genomic_DNA"/>
</dbReference>
<feature type="compositionally biased region" description="Low complexity" evidence="7">
    <location>
        <begin position="1362"/>
        <end position="1375"/>
    </location>
</feature>
<evidence type="ECO:0000259" key="9">
    <source>
        <dbReference type="Pfam" id="PF11732"/>
    </source>
</evidence>
<feature type="compositionally biased region" description="Low complexity" evidence="7">
    <location>
        <begin position="1209"/>
        <end position="1222"/>
    </location>
</feature>
<evidence type="ECO:0000256" key="4">
    <source>
        <dbReference type="ARBA" id="ARBA00023242"/>
    </source>
</evidence>
<evidence type="ECO:0000259" key="8">
    <source>
        <dbReference type="Pfam" id="PF11262"/>
    </source>
</evidence>
<evidence type="ECO:0000259" key="10">
    <source>
        <dbReference type="Pfam" id="PF16134"/>
    </source>
</evidence>
<evidence type="ECO:0000313" key="11">
    <source>
        <dbReference type="EMBL" id="CAF3510742.1"/>
    </source>
</evidence>
<feature type="compositionally biased region" description="Polar residues" evidence="7">
    <location>
        <begin position="1376"/>
        <end position="1399"/>
    </location>
</feature>
<protein>
    <recommendedName>
        <fullName evidence="3">THO complex subunit 2</fullName>
    </recommendedName>
</protein>
<dbReference type="PANTHER" id="PTHR21597">
    <property type="entry name" value="THO2 PROTEIN"/>
    <property type="match status" value="1"/>
</dbReference>
<feature type="region of interest" description="Disordered" evidence="7">
    <location>
        <begin position="1204"/>
        <end position="1656"/>
    </location>
</feature>
<organism evidence="11 12">
    <name type="scientific">Rotaria sordida</name>
    <dbReference type="NCBI Taxonomy" id="392033"/>
    <lineage>
        <taxon>Eukaryota</taxon>
        <taxon>Metazoa</taxon>
        <taxon>Spiralia</taxon>
        <taxon>Gnathifera</taxon>
        <taxon>Rotifera</taxon>
        <taxon>Eurotatoria</taxon>
        <taxon>Bdelloidea</taxon>
        <taxon>Philodinida</taxon>
        <taxon>Philodinidae</taxon>
        <taxon>Rotaria</taxon>
    </lineage>
</organism>
<dbReference type="GO" id="GO:0006406">
    <property type="term" value="P:mRNA export from nucleus"/>
    <property type="evidence" value="ECO:0007669"/>
    <property type="project" value="InterPro"/>
</dbReference>
<comment type="subunit">
    <text evidence="5">Component of the THO subcomplex, which is composed of THOC1, THOC2, THOC3, THOC5, THOC6 and THOC7. The THO subcomplex interacts with DDX39B to form the THO-DDX39B complex which multimerizes into a 28-subunit tetrameric assembly. Component of the transcription/export (TREX) complex at least composed of ALYREF/THOC4, DDX39B, SARNP/CIP29, CHTOP and the THO subcomplex; in the complex interacts with THOC1, THOC3, THOC5, THOC7 and DDX39B. TREX seems to have a dynamic structure involving ATP-dependent remodeling. Interacts with POLDIP3 and ZC3H11A.</text>
</comment>
<feature type="compositionally biased region" description="Basic and acidic residues" evidence="7">
    <location>
        <begin position="1547"/>
        <end position="1563"/>
    </location>
</feature>
<dbReference type="GO" id="GO:0006397">
    <property type="term" value="P:mRNA processing"/>
    <property type="evidence" value="ECO:0007669"/>
    <property type="project" value="InterPro"/>
</dbReference>
<comment type="similarity">
    <text evidence="2">Belongs to the THOC2 family.</text>
</comment>
<feature type="compositionally biased region" description="Basic and acidic residues" evidence="7">
    <location>
        <begin position="1502"/>
        <end position="1535"/>
    </location>
</feature>
<evidence type="ECO:0000256" key="2">
    <source>
        <dbReference type="ARBA" id="ARBA00007857"/>
    </source>
</evidence>
<keyword evidence="6" id="KW-0175">Coiled coil</keyword>
<feature type="compositionally biased region" description="Polar residues" evidence="7">
    <location>
        <begin position="1406"/>
        <end position="1420"/>
    </location>
</feature>
<dbReference type="Pfam" id="PF11732">
    <property type="entry name" value="Thoc2"/>
    <property type="match status" value="1"/>
</dbReference>
<evidence type="ECO:0000313" key="12">
    <source>
        <dbReference type="Proteomes" id="UP000663823"/>
    </source>
</evidence>
<dbReference type="InterPro" id="IPR040007">
    <property type="entry name" value="Tho2"/>
</dbReference>
<feature type="coiled-coil region" evidence="6">
    <location>
        <begin position="930"/>
        <end position="964"/>
    </location>
</feature>
<sequence>MVEIQTNRSIDISNTINTAINNWLPDGRNQFNQLYKQLLDDDKDKLEAELAMKQLLVSLCKSCLQGSQSVETVIRIFGELQEIVMSPSMIGDLLADIFATLDIELFPNDDVITKDTYKQRFFQLINNSEHIVSTSLLMERLEIETLEYLDLIVSREQFSQKYVRIKTRLYYKQQKFNLLREESEGFAKTLTELNQNFSITKLTSEQLYDRLMALIGYFDIDPNRMLDLVIESFEYHLEYTKIYVDLLNLLHFDKVTLCQLIGFKFQQYQLQDETVDSLYLLAAQLISNNLIELEDLLPHLYPLITDFADNYTKEVEQARTSKKNLASSSNDSNNKSKDSNTIKTNNQLLHLIQALLLVGDLDHTLFLFNNLPRWSCTSYREINTLLTKIITYMIDPLYKSNSDLHICFLQYELTNPLNINICPRNLKLIKTWNEFREHVYPLLLHLGAYCQDRLLFMQLTRLCTNLIKKPILTDEQQEDILLLIDEVLLPSLSLLDVNSCLAIELWSLMKLFPSDIRYGLYGQWLEETYKKTPQLMFIKQDVIDKSRAILRRITKDNVKTYSRQIAKITHNNPIVILSVIIDQIQRFDNFISVINDALKYLSPLAYDIVCYTILHALTTPTSPTSIPSYIDGKMSRENATPAQWFQNLCVLSANVFKKYPIDFTSVLYYIYDQLSVEKTCDLYLLREIITKMSGVEVASTVTREQLEAASGGELLRSEAGQFTAARNVKKPSIRLKEALLDNHLYLPLSIIIAQQRSCIVFKFGAQRIEHLKLIGSLYDQCQDTMVQFFTFLSNVLTTENFHHKFPSIDDLVLGFHLQVDAAFQISRPLFNLNIQAKFDELRSTAPKPSNKIALIQNYIDAVTVVMSPVLDFVKTLHPQRTWEEMTPQFYLTFWSLSMSDLQVPEIAYKRRIEELELETTQIDERKELTAAKKRKEKEKIHIIIDKLKEELFKQKEHVERVRARLDIEREHWFKNRNKTKAETITEFLQLCIFPRCLLSEIDALYCAHFIRVIHDLITPNFSTIICYDRLFSDISYSLASCSENEAIRYGRFLESLLETVMSWHGDKNKFDKECASHPGFLTVFRNAGNAASKTTGTTQTPEQLDYDNFRHVCHKWHYKLAKSFIVCLDSNDYVQIRNVLQVLTVLLPIYPKMTTFYGALERRIKAICVAEKDRRHDLFALAKCYSGRLAHKHRDMIEESLFHSVSERPTPSSTSNNNNTNNIAGTKMNSIVTPTIGDTNNVNHHPILSDTQSTSSPTTRSIQKDSSNSSSTTARPTSEKSTNISTTNNGSTTAPKSDSPAPSSQPTTTTSRSTTITNTERSTNKVKTEPTITSSSSSGSSTTATNPSTKSNRIPHGPPLPSSTTSSKTSVTSTTQNKTEPIESSTLTTGRTIKLSNNANDRHESPQTSIVSTARESPPTNKKDTSTTVDRRSTSLTAEQQVSSSKTSASPVSRSTSTRTVTSSTRNTSSAAINNDDLSRRSDQMAANGMTNTSSSTSSKTVRTESPHDPVPEKRLRGSSSKGDRSSASHVEESRNGGSRSVHREHKHESNKRARSTTPEKRSANGGSGSSLSRRLNQTAESTLSTTPVHQDNEHSGSGIVDVSPSSLSSKRIKTSDTVSNGRSTRKEAREDRHTSASSSHRVSSSSSTRSDRRDK</sequence>
<dbReference type="InterPro" id="IPR021418">
    <property type="entry name" value="THO_THOC2_C"/>
</dbReference>
<feature type="domain" description="THO complex subunit 2 N-terminal" evidence="10">
    <location>
        <begin position="19"/>
        <end position="401"/>
    </location>
</feature>
<dbReference type="InterPro" id="IPR021726">
    <property type="entry name" value="THO_THOC2_N"/>
</dbReference>
<evidence type="ECO:0000256" key="3">
    <source>
        <dbReference type="ARBA" id="ARBA00019596"/>
    </source>
</evidence>
<dbReference type="Proteomes" id="UP000663823">
    <property type="component" value="Unassembled WGS sequence"/>
</dbReference>
<accession>A0A818HWD7</accession>
<evidence type="ECO:0000256" key="1">
    <source>
        <dbReference type="ARBA" id="ARBA00004123"/>
    </source>
</evidence>
<gene>
    <name evidence="11" type="ORF">OTI717_LOCUS2247</name>
</gene>
<feature type="compositionally biased region" description="Low complexity" evidence="7">
    <location>
        <begin position="1636"/>
        <end position="1649"/>
    </location>
</feature>
<feature type="region of interest" description="Disordered" evidence="7">
    <location>
        <begin position="320"/>
        <end position="340"/>
    </location>
</feature>
<proteinExistence type="inferred from homology"/>
<feature type="compositionally biased region" description="Basic and acidic residues" evidence="7">
    <location>
        <begin position="1421"/>
        <end position="1433"/>
    </location>
</feature>
<name>A0A818HWD7_9BILA</name>
<evidence type="ECO:0000256" key="6">
    <source>
        <dbReference type="SAM" id="Coils"/>
    </source>
</evidence>
<dbReference type="GO" id="GO:0003729">
    <property type="term" value="F:mRNA binding"/>
    <property type="evidence" value="ECO:0007669"/>
    <property type="project" value="TreeGrafter"/>
</dbReference>
<dbReference type="Pfam" id="PF11262">
    <property type="entry name" value="Tho2"/>
    <property type="match status" value="1"/>
</dbReference>
<dbReference type="Pfam" id="PF16134">
    <property type="entry name" value="THOC2_N"/>
    <property type="match status" value="2"/>
</dbReference>
<feature type="domain" description="THO complex subunitTHOC2 N-terminal" evidence="9">
    <location>
        <begin position="565"/>
        <end position="648"/>
    </location>
</feature>
<feature type="compositionally biased region" description="Low complexity" evidence="7">
    <location>
        <begin position="1491"/>
        <end position="1501"/>
    </location>
</feature>
<dbReference type="GO" id="GO:0000445">
    <property type="term" value="C:THO complex part of transcription export complex"/>
    <property type="evidence" value="ECO:0007669"/>
    <property type="project" value="TreeGrafter"/>
</dbReference>
<feature type="compositionally biased region" description="Polar residues" evidence="7">
    <location>
        <begin position="1578"/>
        <end position="1590"/>
    </location>
</feature>
<feature type="domain" description="THO complex subunitTHOC2 C-terminal" evidence="8">
    <location>
        <begin position="882"/>
        <end position="1189"/>
    </location>
</feature>
<feature type="compositionally biased region" description="Polar residues" evidence="7">
    <location>
        <begin position="1223"/>
        <end position="1280"/>
    </location>
</feature>
<feature type="compositionally biased region" description="Low complexity" evidence="7">
    <location>
        <begin position="1434"/>
        <end position="1472"/>
    </location>
</feature>
<reference evidence="11" key="1">
    <citation type="submission" date="2021-02" db="EMBL/GenBank/DDBJ databases">
        <authorList>
            <person name="Nowell W R."/>
        </authorList>
    </citation>
    <scope>NUCLEOTIDE SEQUENCE</scope>
</reference>
<evidence type="ECO:0000256" key="5">
    <source>
        <dbReference type="ARBA" id="ARBA00047033"/>
    </source>
</evidence>